<dbReference type="Proteomes" id="UP000642014">
    <property type="component" value="Unassembled WGS sequence"/>
</dbReference>
<feature type="region of interest" description="Disordered" evidence="1">
    <location>
        <begin position="27"/>
        <end position="101"/>
    </location>
</feature>
<organism evidence="2 3">
    <name type="scientific">Streptomyces cinereoruber</name>
    <dbReference type="NCBI Taxonomy" id="67260"/>
    <lineage>
        <taxon>Bacteria</taxon>
        <taxon>Bacillati</taxon>
        <taxon>Actinomycetota</taxon>
        <taxon>Actinomycetes</taxon>
        <taxon>Kitasatosporales</taxon>
        <taxon>Streptomycetaceae</taxon>
        <taxon>Streptomyces</taxon>
    </lineage>
</organism>
<feature type="compositionally biased region" description="Basic and acidic residues" evidence="1">
    <location>
        <begin position="43"/>
        <end position="57"/>
    </location>
</feature>
<dbReference type="EMBL" id="BMSJ01000004">
    <property type="protein sequence ID" value="GGR23096.1"/>
    <property type="molecule type" value="Genomic_DNA"/>
</dbReference>
<name>A0AAV4KG93_9ACTN</name>
<dbReference type="AlphaFoldDB" id="A0AAV4KG93"/>
<proteinExistence type="predicted"/>
<accession>A0AAV4KG93</accession>
<protein>
    <submittedName>
        <fullName evidence="2">Uncharacterized protein</fullName>
    </submittedName>
</protein>
<evidence type="ECO:0000313" key="2">
    <source>
        <dbReference type="EMBL" id="GGR23096.1"/>
    </source>
</evidence>
<sequence>MPLEAPVTRARGLVSLMCGRFRFGVGTVDPAPVARRGRGTTAGHEKPIARRSPDARSRRTPVPVFRYVTAGAEEPFTPTSGPGDPKASGGHADGDTMVGRP</sequence>
<evidence type="ECO:0000313" key="3">
    <source>
        <dbReference type="Proteomes" id="UP000642014"/>
    </source>
</evidence>
<comment type="caution">
    <text evidence="2">The sequence shown here is derived from an EMBL/GenBank/DDBJ whole genome shotgun (WGS) entry which is preliminary data.</text>
</comment>
<evidence type="ECO:0000256" key="1">
    <source>
        <dbReference type="SAM" id="MobiDB-lite"/>
    </source>
</evidence>
<gene>
    <name evidence="2" type="ORF">GCM10010497_26640</name>
</gene>
<reference evidence="2 3" key="1">
    <citation type="journal article" date="2014" name="Int. J. Syst. Evol. Microbiol.">
        <title>Complete genome sequence of Corynebacterium casei LMG S-19264T (=DSM 44701T), isolated from a smear-ripened cheese.</title>
        <authorList>
            <consortium name="US DOE Joint Genome Institute (JGI-PGF)"/>
            <person name="Walter F."/>
            <person name="Albersmeier A."/>
            <person name="Kalinowski J."/>
            <person name="Ruckert C."/>
        </authorList>
    </citation>
    <scope>NUCLEOTIDE SEQUENCE [LARGE SCALE GENOMIC DNA]</scope>
    <source>
        <strain evidence="2 3">JCM 4205</strain>
    </source>
</reference>